<keyword evidence="6" id="KW-0547">Nucleotide-binding</keyword>
<dbReference type="RefSeq" id="WP_004581894.1">
    <property type="nucleotide sequence ID" value="NZ_AP028878.1"/>
</dbReference>
<dbReference type="GO" id="GO:0015408">
    <property type="term" value="F:ABC-type ferric iron transporter activity"/>
    <property type="evidence" value="ECO:0007669"/>
    <property type="project" value="InterPro"/>
</dbReference>
<name>N6WY24_9GAMM</name>
<accession>N6WY24</accession>
<gene>
    <name evidence="6" type="ORF">J057_19795</name>
</gene>
<evidence type="ECO:0000256" key="2">
    <source>
        <dbReference type="ARBA" id="ARBA00022475"/>
    </source>
</evidence>
<dbReference type="Gene3D" id="2.40.50.100">
    <property type="match status" value="1"/>
</dbReference>
<evidence type="ECO:0000256" key="4">
    <source>
        <dbReference type="ARBA" id="ARBA00023136"/>
    </source>
</evidence>
<keyword evidence="1" id="KW-0813">Transport</keyword>
<dbReference type="OrthoDB" id="9802264at2"/>
<evidence type="ECO:0000313" key="7">
    <source>
        <dbReference type="Proteomes" id="UP000013165"/>
    </source>
</evidence>
<dbReference type="Gene3D" id="2.40.50.140">
    <property type="entry name" value="Nucleic acid-binding proteins"/>
    <property type="match status" value="1"/>
</dbReference>
<dbReference type="InterPro" id="IPR047641">
    <property type="entry name" value="ABC_transpr_MalK/UgpC-like"/>
</dbReference>
<keyword evidence="6" id="KW-0067">ATP-binding</keyword>
<dbReference type="Gene3D" id="3.40.50.300">
    <property type="entry name" value="P-loop containing nucleotide triphosphate hydrolases"/>
    <property type="match status" value="1"/>
</dbReference>
<sequence>MSLTLDNVSRVVDGVAHVADANITFEAGSFNVLLGRTLAGKTSLMRLMAGLDKPDQGRVLVDGRDVTEQTVQKRNISMIYQQFINYPNLTVWDNIASPLKLAKVSSDEINRRVRETAAMLRIEPLLKRYPLELSGGQQQRTAMARALVKDATLILFDEPLVNLDYKLREELRAELRELFKARNCVAVYATTEPNEALALGGVTTLLHEGRIIQSGPVMDVYRKPTNVVAAELFSEPPINFMPGRVTETDVTFDEYAHHPLTRELSQLQPDDYTFGIRPSHISLVPQNDDDLELAMTVELAEISGSETFMHVKNEHFELVLQLMGVHEYHTETPIKIYLPIGKLFVFDKAGELIHAPAHVRSVPANEE</sequence>
<keyword evidence="7" id="KW-1185">Reference proteome</keyword>
<evidence type="ECO:0000259" key="5">
    <source>
        <dbReference type="PROSITE" id="PS50893"/>
    </source>
</evidence>
<comment type="caution">
    <text evidence="6">The sequence shown here is derived from an EMBL/GenBank/DDBJ whole genome shotgun (WGS) entry which is preliminary data.</text>
</comment>
<dbReference type="GO" id="GO:0016887">
    <property type="term" value="F:ATP hydrolysis activity"/>
    <property type="evidence" value="ECO:0007669"/>
    <property type="project" value="InterPro"/>
</dbReference>
<evidence type="ECO:0000256" key="1">
    <source>
        <dbReference type="ARBA" id="ARBA00022448"/>
    </source>
</evidence>
<dbReference type="SUPFAM" id="SSF50331">
    <property type="entry name" value="MOP-like"/>
    <property type="match status" value="1"/>
</dbReference>
<dbReference type="AlphaFoldDB" id="N6WY24"/>
<dbReference type="STRING" id="626887.J057_19795"/>
<protein>
    <submittedName>
        <fullName evidence="6">ABC transporter ATP-binding protein</fullName>
    </submittedName>
</protein>
<organism evidence="6 7">
    <name type="scientific">Marinobacter nanhaiticus D15-8W</name>
    <dbReference type="NCBI Taxonomy" id="626887"/>
    <lineage>
        <taxon>Bacteria</taxon>
        <taxon>Pseudomonadati</taxon>
        <taxon>Pseudomonadota</taxon>
        <taxon>Gammaproteobacteria</taxon>
        <taxon>Pseudomonadales</taxon>
        <taxon>Marinobacteraceae</taxon>
        <taxon>Marinobacter</taxon>
    </lineage>
</organism>
<dbReference type="HOGENOM" id="CLU_000604_1_1_6"/>
<dbReference type="PROSITE" id="PS50893">
    <property type="entry name" value="ABC_TRANSPORTER_2"/>
    <property type="match status" value="1"/>
</dbReference>
<feature type="domain" description="ABC transporter" evidence="5">
    <location>
        <begin position="3"/>
        <end position="233"/>
    </location>
</feature>
<keyword evidence="3" id="KW-1278">Translocase</keyword>
<dbReference type="eggNOG" id="COG3839">
    <property type="taxonomic scope" value="Bacteria"/>
</dbReference>
<dbReference type="InterPro" id="IPR027417">
    <property type="entry name" value="P-loop_NTPase"/>
</dbReference>
<evidence type="ECO:0000256" key="3">
    <source>
        <dbReference type="ARBA" id="ARBA00022967"/>
    </source>
</evidence>
<keyword evidence="4" id="KW-0472">Membrane</keyword>
<proteinExistence type="predicted"/>
<dbReference type="GO" id="GO:0055052">
    <property type="term" value="C:ATP-binding cassette (ABC) transporter complex, substrate-binding subunit-containing"/>
    <property type="evidence" value="ECO:0007669"/>
    <property type="project" value="TreeGrafter"/>
</dbReference>
<dbReference type="Proteomes" id="UP000013165">
    <property type="component" value="Unassembled WGS sequence"/>
</dbReference>
<dbReference type="GO" id="GO:0005524">
    <property type="term" value="F:ATP binding"/>
    <property type="evidence" value="ECO:0007669"/>
    <property type="project" value="UniProtKB-KW"/>
</dbReference>
<dbReference type="InterPro" id="IPR015853">
    <property type="entry name" value="ABC_transpr_FbpC"/>
</dbReference>
<keyword evidence="2" id="KW-1003">Cell membrane</keyword>
<dbReference type="PANTHER" id="PTHR43875:SF15">
    <property type="entry name" value="TREHALOSE IMPORT ATP-BINDING PROTEIN SUGC"/>
    <property type="match status" value="1"/>
</dbReference>
<dbReference type="PATRIC" id="fig|626887.3.peg.3957"/>
<dbReference type="InterPro" id="IPR012340">
    <property type="entry name" value="NA-bd_OB-fold"/>
</dbReference>
<evidence type="ECO:0000313" key="6">
    <source>
        <dbReference type="EMBL" id="ENO13673.1"/>
    </source>
</evidence>
<dbReference type="EMBL" id="APLQ01000014">
    <property type="protein sequence ID" value="ENO13673.1"/>
    <property type="molecule type" value="Genomic_DNA"/>
</dbReference>
<dbReference type="InterPro" id="IPR008995">
    <property type="entry name" value="Mo/tungstate-bd_C_term_dom"/>
</dbReference>
<dbReference type="InterPro" id="IPR003439">
    <property type="entry name" value="ABC_transporter-like_ATP-bd"/>
</dbReference>
<dbReference type="SUPFAM" id="SSF52540">
    <property type="entry name" value="P-loop containing nucleoside triphosphate hydrolases"/>
    <property type="match status" value="1"/>
</dbReference>
<reference evidence="6 7" key="1">
    <citation type="journal article" date="2013" name="Genome Announc.">
        <title>Genome Sequence of the Polycyclic Aromatic Hydrocarbon-Degrading Bacterium Strain Marinobacter nanhaiticus D15-8WT.</title>
        <authorList>
            <person name="Cui Z."/>
            <person name="Gao W."/>
            <person name="Li Q."/>
            <person name="Xu G."/>
            <person name="Zheng L."/>
        </authorList>
    </citation>
    <scope>NUCLEOTIDE SEQUENCE [LARGE SCALE GENOMIC DNA]</scope>
    <source>
        <strain evidence="6 7">D15-8W</strain>
    </source>
</reference>
<dbReference type="Pfam" id="PF00005">
    <property type="entry name" value="ABC_tran"/>
    <property type="match status" value="1"/>
</dbReference>
<dbReference type="PANTHER" id="PTHR43875">
    <property type="entry name" value="MALTODEXTRIN IMPORT ATP-BINDING PROTEIN MSMX"/>
    <property type="match status" value="1"/>
</dbReference>
<dbReference type="CDD" id="cd03259">
    <property type="entry name" value="ABC_Carb_Solutes_like"/>
    <property type="match status" value="1"/>
</dbReference>